<evidence type="ECO:0000313" key="2">
    <source>
        <dbReference type="Proteomes" id="UP000245956"/>
    </source>
</evidence>
<evidence type="ECO:0000313" key="1">
    <source>
        <dbReference type="EMBL" id="PWI63907.1"/>
    </source>
</evidence>
<sequence>MAVPSPTGDPPTKEVALATKSEYHVNIKCDAGAVEAIAELYGKLVEEGLESEYHKPFFSGKLVPLVTFQFTGHEEKKGYAVPCGYALLADTLDALGYELKGIPSEANGRLFVKSKSGGVQNCGRKPLG</sequence>
<accession>A0A2U3DNT1</accession>
<protein>
    <submittedName>
        <fullName evidence="1">Uncharacterized protein</fullName>
    </submittedName>
</protein>
<proteinExistence type="predicted"/>
<dbReference type="Proteomes" id="UP000245956">
    <property type="component" value="Unassembled WGS sequence"/>
</dbReference>
<name>A0A2U3DNT1_PURLI</name>
<reference evidence="1 2" key="1">
    <citation type="journal article" date="2016" name="Front. Microbiol.">
        <title>Genome and transcriptome sequences reveal the specific parasitism of the nematophagous Purpureocillium lilacinum 36-1.</title>
        <authorList>
            <person name="Xie J."/>
            <person name="Li S."/>
            <person name="Mo C."/>
            <person name="Xiao X."/>
            <person name="Peng D."/>
            <person name="Wang G."/>
            <person name="Xiao Y."/>
        </authorList>
    </citation>
    <scope>NUCLEOTIDE SEQUENCE [LARGE SCALE GENOMIC DNA]</scope>
    <source>
        <strain evidence="1 2">36-1</strain>
    </source>
</reference>
<gene>
    <name evidence="1" type="ORF">PCL_04244</name>
</gene>
<comment type="caution">
    <text evidence="1">The sequence shown here is derived from an EMBL/GenBank/DDBJ whole genome shotgun (WGS) entry which is preliminary data.</text>
</comment>
<dbReference type="AlphaFoldDB" id="A0A2U3DNT1"/>
<dbReference type="EMBL" id="LCWV01000207">
    <property type="protein sequence ID" value="PWI63907.1"/>
    <property type="molecule type" value="Genomic_DNA"/>
</dbReference>
<organism evidence="1 2">
    <name type="scientific">Purpureocillium lilacinum</name>
    <name type="common">Paecilomyces lilacinus</name>
    <dbReference type="NCBI Taxonomy" id="33203"/>
    <lineage>
        <taxon>Eukaryota</taxon>
        <taxon>Fungi</taxon>
        <taxon>Dikarya</taxon>
        <taxon>Ascomycota</taxon>
        <taxon>Pezizomycotina</taxon>
        <taxon>Sordariomycetes</taxon>
        <taxon>Hypocreomycetidae</taxon>
        <taxon>Hypocreales</taxon>
        <taxon>Ophiocordycipitaceae</taxon>
        <taxon>Purpureocillium</taxon>
    </lineage>
</organism>